<reference evidence="3 4" key="1">
    <citation type="journal article" date="2010" name="Stand. Genomic Sci.">
        <title>Non-contiguous finished genome sequence of Aminomonas paucivorans type strain (GLU-3).</title>
        <authorList>
            <person name="Pitluck S."/>
            <person name="Yasawong M."/>
            <person name="Held B."/>
            <person name="Lapidus A."/>
            <person name="Nolan M."/>
            <person name="Copeland A."/>
            <person name="Lucas S."/>
            <person name="Del Rio T.G."/>
            <person name="Tice H."/>
            <person name="Cheng J.F."/>
            <person name="Chertkov O."/>
            <person name="Goodwin L."/>
            <person name="Tapia R."/>
            <person name="Han C."/>
            <person name="Liolios K."/>
            <person name="Ivanova N."/>
            <person name="Mavromatis K."/>
            <person name="Ovchinnikova G."/>
            <person name="Pati A."/>
            <person name="Chen A."/>
            <person name="Palaniappan K."/>
            <person name="Land M."/>
            <person name="Hauser L."/>
            <person name="Chang Y.J."/>
            <person name="Jeffries C.D."/>
            <person name="Pukall R."/>
            <person name="Spring S."/>
            <person name="Rohde M."/>
            <person name="Sikorski J."/>
            <person name="Goker M."/>
            <person name="Woyke T."/>
            <person name="Bristow J."/>
            <person name="Eisen J.A."/>
            <person name="Markowitz V."/>
            <person name="Hugenholtz P."/>
            <person name="Kyrpides N.C."/>
            <person name="Klenk H.P."/>
        </authorList>
    </citation>
    <scope>NUCLEOTIDE SEQUENCE [LARGE SCALE GENOMIC DNA]</scope>
    <source>
        <strain evidence="3 4">DSM 12260</strain>
    </source>
</reference>
<dbReference type="Proteomes" id="UP000005096">
    <property type="component" value="Chromosome"/>
</dbReference>
<dbReference type="eggNOG" id="COG1086">
    <property type="taxonomic scope" value="Bacteria"/>
</dbReference>
<evidence type="ECO:0000313" key="4">
    <source>
        <dbReference type="Proteomes" id="UP000005096"/>
    </source>
</evidence>
<dbReference type="STRING" id="584708.Apau_1798"/>
<dbReference type="InterPro" id="IPR051203">
    <property type="entry name" value="Polysaccharide_Synthase-Rel"/>
</dbReference>
<dbReference type="CDD" id="cd05237">
    <property type="entry name" value="UDP_invert_4-6DH_SDR_e"/>
    <property type="match status" value="1"/>
</dbReference>
<gene>
    <name evidence="3" type="ORF">Apau_1798</name>
</gene>
<dbReference type="Gene3D" id="3.40.50.720">
    <property type="entry name" value="NAD(P)-binding Rossmann-like Domain"/>
    <property type="match status" value="1"/>
</dbReference>
<dbReference type="SUPFAM" id="SSF51735">
    <property type="entry name" value="NAD(P)-binding Rossmann-fold domains"/>
    <property type="match status" value="1"/>
</dbReference>
<dbReference type="PANTHER" id="PTHR43318:SF2">
    <property type="entry name" value="UDP-N-ACETYLGLUCOSAMINE 4,6-DEHYDRATASE (INVERTING)"/>
    <property type="match status" value="1"/>
</dbReference>
<dbReference type="Pfam" id="PF02719">
    <property type="entry name" value="Polysacc_synt_2"/>
    <property type="match status" value="1"/>
</dbReference>
<comment type="similarity">
    <text evidence="1">Belongs to the polysaccharide synthase family.</text>
</comment>
<dbReference type="HOGENOM" id="CLU_013560_4_1_0"/>
<dbReference type="PaxDb" id="584708-Apau_1798"/>
<dbReference type="InterPro" id="IPR003869">
    <property type="entry name" value="Polysac_CapD-like"/>
</dbReference>
<organism evidence="3 4">
    <name type="scientific">Aminomonas paucivorans DSM 12260</name>
    <dbReference type="NCBI Taxonomy" id="584708"/>
    <lineage>
        <taxon>Bacteria</taxon>
        <taxon>Thermotogati</taxon>
        <taxon>Synergistota</taxon>
        <taxon>Synergistia</taxon>
        <taxon>Synergistales</taxon>
        <taxon>Synergistaceae</taxon>
        <taxon>Aminomonas</taxon>
    </lineage>
</organism>
<sequence>MILQDKRVLVTGGTGSLGKVLVRRILAGEVGLPSKLIVFSRDEAKQHDMRMGYLNRTVATDETIYRNFMNLLEFRIGDVRRFEDLVAALRDVEVVVNAAALKQVPACEYFPDQAVATNCLGALNLVRAVGEAAAPPETVLSVSTDKACKPVNVMGMTKALQEKIFIAAGVTNPRTRFVGVRYGNVLASRGSVIPLFHDQIRGGGPVTVTHPDMTRFLMSLDQAVDTIFAALRGACPGEIYVPRVPGARILDVARALVGERNVEIRVTGIRPGEKMHETLVSEEEGARTAARGAWMALRPMLPELLERCKEGDFAPVPLEGREYSSADDLLDLEGVRALLARHRLRLEDLEPGAKGELLR</sequence>
<evidence type="ECO:0000256" key="1">
    <source>
        <dbReference type="ARBA" id="ARBA00007430"/>
    </source>
</evidence>
<feature type="domain" description="Polysaccharide biosynthesis protein CapD-like" evidence="2">
    <location>
        <begin position="8"/>
        <end position="295"/>
    </location>
</feature>
<dbReference type="OrthoDB" id="9803111at2"/>
<proteinExistence type="inferred from homology"/>
<dbReference type="PANTHER" id="PTHR43318">
    <property type="entry name" value="UDP-N-ACETYLGLUCOSAMINE 4,6-DEHYDRATASE"/>
    <property type="match status" value="1"/>
</dbReference>
<dbReference type="EMBL" id="CM001022">
    <property type="protein sequence ID" value="EFQ24214.1"/>
    <property type="molecule type" value="Genomic_DNA"/>
</dbReference>
<protein>
    <submittedName>
        <fullName evidence="3">Polysaccharide biosynthesis protein CapD</fullName>
    </submittedName>
</protein>
<keyword evidence="4" id="KW-1185">Reference proteome</keyword>
<evidence type="ECO:0000259" key="2">
    <source>
        <dbReference type="Pfam" id="PF02719"/>
    </source>
</evidence>
<evidence type="ECO:0000313" key="3">
    <source>
        <dbReference type="EMBL" id="EFQ24214.1"/>
    </source>
</evidence>
<name>E3CVM3_9BACT</name>
<dbReference type="InterPro" id="IPR036291">
    <property type="entry name" value="NAD(P)-bd_dom_sf"/>
</dbReference>
<accession>E3CVM3</accession>
<dbReference type="RefSeq" id="WP_006301442.1">
    <property type="nucleotide sequence ID" value="NZ_CM001022.1"/>
</dbReference>
<dbReference type="AlphaFoldDB" id="E3CVM3"/>